<keyword evidence="6" id="KW-1185">Reference proteome</keyword>
<dbReference type="Gene3D" id="3.40.50.1950">
    <property type="entry name" value="Flavin prenyltransferase-like"/>
    <property type="match status" value="1"/>
</dbReference>
<dbReference type="InterPro" id="IPR036551">
    <property type="entry name" value="Flavin_trans-like"/>
</dbReference>
<dbReference type="GO" id="GO:0010181">
    <property type="term" value="F:FMN binding"/>
    <property type="evidence" value="ECO:0007669"/>
    <property type="project" value="TreeGrafter"/>
</dbReference>
<keyword evidence="1" id="KW-0173">Coenzyme A biosynthesis</keyword>
<comment type="similarity">
    <text evidence="2">Belongs to the HFCD (homooligomeric flavin containing Cys decarboxylase) superfamily.</text>
</comment>
<dbReference type="PANTHER" id="PTHR14359:SF6">
    <property type="entry name" value="PHOSPHOPANTOTHENOYLCYSTEINE DECARBOXYLASE"/>
    <property type="match status" value="1"/>
</dbReference>
<evidence type="ECO:0000256" key="1">
    <source>
        <dbReference type="ARBA" id="ARBA00022993"/>
    </source>
</evidence>
<dbReference type="Pfam" id="PF02441">
    <property type="entry name" value="Flavoprotein"/>
    <property type="match status" value="1"/>
</dbReference>
<gene>
    <name evidence="5" type="ORF">Ae201684_001727</name>
</gene>
<dbReference type="PANTHER" id="PTHR14359">
    <property type="entry name" value="HOMO-OLIGOMERIC FLAVIN CONTAINING CYS DECARBOXYLASE FAMILY"/>
    <property type="match status" value="1"/>
</dbReference>
<dbReference type="GO" id="GO:0015937">
    <property type="term" value="P:coenzyme A biosynthetic process"/>
    <property type="evidence" value="ECO:0007669"/>
    <property type="project" value="UniProtKB-KW"/>
</dbReference>
<feature type="domain" description="Flavoprotein" evidence="4">
    <location>
        <begin position="94"/>
        <end position="274"/>
    </location>
</feature>
<dbReference type="InterPro" id="IPR003382">
    <property type="entry name" value="Flavoprotein"/>
</dbReference>
<dbReference type="SUPFAM" id="SSF52507">
    <property type="entry name" value="Homo-oligomeric flavin-containing Cys decarboxylases, HFCD"/>
    <property type="match status" value="1"/>
</dbReference>
<dbReference type="AlphaFoldDB" id="A0A6G0XST1"/>
<sequence>MKIVACVEGGMSHQAAANEFGISRTAVTKMVKEKDLIAAKHEQPDLKRPRRRAATTDSEDAASSEADRKTSKSDVKNLIDAVHVLSAKRTTRPRILLAASGSVATVKVPELAVKLSAVADVRIVLTKAATFFLAKASAYNPDMYEQFQTLQLEILHDEDEWGAWNSMGDPVLHIQLRDWADILCISPLSANTMAKLAHGLCDNLLTCIVRAWSCRKPLLVAPAMNTQMYLHPATGKQLGLMREYGYDIIPPVCKTLACGEIGNGALAPVETIHDAILAALKVPPGHAI</sequence>
<evidence type="ECO:0000259" key="4">
    <source>
        <dbReference type="Pfam" id="PF02441"/>
    </source>
</evidence>
<name>A0A6G0XST1_9STRA</name>
<evidence type="ECO:0000313" key="6">
    <source>
        <dbReference type="Proteomes" id="UP000481153"/>
    </source>
</evidence>
<organism evidence="5 6">
    <name type="scientific">Aphanomyces euteiches</name>
    <dbReference type="NCBI Taxonomy" id="100861"/>
    <lineage>
        <taxon>Eukaryota</taxon>
        <taxon>Sar</taxon>
        <taxon>Stramenopiles</taxon>
        <taxon>Oomycota</taxon>
        <taxon>Saprolegniomycetes</taxon>
        <taxon>Saprolegniales</taxon>
        <taxon>Verrucalvaceae</taxon>
        <taxon>Aphanomyces</taxon>
    </lineage>
</organism>
<evidence type="ECO:0000313" key="5">
    <source>
        <dbReference type="EMBL" id="KAF0743583.1"/>
    </source>
</evidence>
<dbReference type="Proteomes" id="UP000481153">
    <property type="component" value="Unassembled WGS sequence"/>
</dbReference>
<protein>
    <recommendedName>
        <fullName evidence="4">Flavoprotein domain-containing protein</fullName>
    </recommendedName>
</protein>
<dbReference type="EMBL" id="VJMJ01000013">
    <property type="protein sequence ID" value="KAF0743583.1"/>
    <property type="molecule type" value="Genomic_DNA"/>
</dbReference>
<evidence type="ECO:0000256" key="3">
    <source>
        <dbReference type="SAM" id="MobiDB-lite"/>
    </source>
</evidence>
<accession>A0A6G0XST1</accession>
<feature type="region of interest" description="Disordered" evidence="3">
    <location>
        <begin position="39"/>
        <end position="71"/>
    </location>
</feature>
<comment type="caution">
    <text evidence="5">The sequence shown here is derived from an EMBL/GenBank/DDBJ whole genome shotgun (WGS) entry which is preliminary data.</text>
</comment>
<evidence type="ECO:0000256" key="2">
    <source>
        <dbReference type="ARBA" id="ARBA00038350"/>
    </source>
</evidence>
<dbReference type="GO" id="GO:0071513">
    <property type="term" value="C:phosphopantothenoylcysteine decarboxylase complex"/>
    <property type="evidence" value="ECO:0007669"/>
    <property type="project" value="TreeGrafter"/>
</dbReference>
<dbReference type="GO" id="GO:0004633">
    <property type="term" value="F:phosphopantothenoylcysteine decarboxylase activity"/>
    <property type="evidence" value="ECO:0007669"/>
    <property type="project" value="TreeGrafter"/>
</dbReference>
<dbReference type="VEuPathDB" id="FungiDB:AeMF1_019742"/>
<reference evidence="5 6" key="1">
    <citation type="submission" date="2019-07" db="EMBL/GenBank/DDBJ databases">
        <title>Genomics analysis of Aphanomyces spp. identifies a new class of oomycete effector associated with host adaptation.</title>
        <authorList>
            <person name="Gaulin E."/>
        </authorList>
    </citation>
    <scope>NUCLEOTIDE SEQUENCE [LARGE SCALE GENOMIC DNA]</scope>
    <source>
        <strain evidence="5 6">ATCC 201684</strain>
    </source>
</reference>
<proteinExistence type="inferred from homology"/>